<evidence type="ECO:0000313" key="3">
    <source>
        <dbReference type="Proteomes" id="UP000030764"/>
    </source>
</evidence>
<organism evidence="1 3">
    <name type="scientific">Trichuris suis</name>
    <name type="common">pig whipworm</name>
    <dbReference type="NCBI Taxonomy" id="68888"/>
    <lineage>
        <taxon>Eukaryota</taxon>
        <taxon>Metazoa</taxon>
        <taxon>Ecdysozoa</taxon>
        <taxon>Nematoda</taxon>
        <taxon>Enoplea</taxon>
        <taxon>Dorylaimia</taxon>
        <taxon>Trichinellida</taxon>
        <taxon>Trichuridae</taxon>
        <taxon>Trichuris</taxon>
    </lineage>
</organism>
<protein>
    <recommendedName>
        <fullName evidence="4">Copia protein</fullName>
    </recommendedName>
</protein>
<evidence type="ECO:0000313" key="1">
    <source>
        <dbReference type="EMBL" id="KFD49633.1"/>
    </source>
</evidence>
<evidence type="ECO:0000313" key="2">
    <source>
        <dbReference type="EMBL" id="KFD66283.1"/>
    </source>
</evidence>
<feature type="non-terminal residue" evidence="1">
    <location>
        <position position="141"/>
    </location>
</feature>
<dbReference type="PANTHER" id="PTHR11439">
    <property type="entry name" value="GAG-POL-RELATED RETROTRANSPOSON"/>
    <property type="match status" value="1"/>
</dbReference>
<evidence type="ECO:0008006" key="4">
    <source>
        <dbReference type="Google" id="ProtNLM"/>
    </source>
</evidence>
<dbReference type="EMBL" id="KL363266">
    <property type="protein sequence ID" value="KFD49633.1"/>
    <property type="molecule type" value="Genomic_DNA"/>
</dbReference>
<sequence>MLMPTGHPVESGKSTTGYVVLLCGTPVIWESTKQTVTALSAMETEHVAISECSREPGGWGKLMSDSQAAIAHAKNPVDKNRIKHISIRYHFVREKIEDGTIEPIYVPSCKTLAAILTKPLSEIRHKILRDRLLAVNEVDAF</sequence>
<proteinExistence type="predicted"/>
<name>A0A085LXD7_9BILA</name>
<dbReference type="Proteomes" id="UP000030758">
    <property type="component" value="Unassembled WGS sequence"/>
</dbReference>
<dbReference type="Proteomes" id="UP000030764">
    <property type="component" value="Unassembled WGS sequence"/>
</dbReference>
<accession>A0A085LXD7</accession>
<dbReference type="EMBL" id="KL367526">
    <property type="protein sequence ID" value="KFD66283.1"/>
    <property type="molecule type" value="Genomic_DNA"/>
</dbReference>
<keyword evidence="3" id="KW-1185">Reference proteome</keyword>
<dbReference type="PANTHER" id="PTHR11439:SF440">
    <property type="entry name" value="INTEGRASE CATALYTIC DOMAIN-CONTAINING PROTEIN"/>
    <property type="match status" value="1"/>
</dbReference>
<dbReference type="CDD" id="cd09272">
    <property type="entry name" value="RNase_HI_RT_Ty1"/>
    <property type="match status" value="1"/>
</dbReference>
<dbReference type="AlphaFoldDB" id="A0A085LXD7"/>
<gene>
    <name evidence="1" type="ORF">M513_09465</name>
    <name evidence="2" type="ORF">M514_09465</name>
</gene>
<reference evidence="1 3" key="1">
    <citation type="journal article" date="2014" name="Nat. Genet.">
        <title>Genome and transcriptome of the porcine whipworm Trichuris suis.</title>
        <authorList>
            <person name="Jex A.R."/>
            <person name="Nejsum P."/>
            <person name="Schwarz E.M."/>
            <person name="Hu L."/>
            <person name="Young N.D."/>
            <person name="Hall R.S."/>
            <person name="Korhonen P.K."/>
            <person name="Liao S."/>
            <person name="Thamsborg S."/>
            <person name="Xia J."/>
            <person name="Xu P."/>
            <person name="Wang S."/>
            <person name="Scheerlinck J.P."/>
            <person name="Hofmann A."/>
            <person name="Sternberg P.W."/>
            <person name="Wang J."/>
            <person name="Gasser R.B."/>
        </authorList>
    </citation>
    <scope>NUCLEOTIDE SEQUENCE [LARGE SCALE GENOMIC DNA]</scope>
    <source>
        <strain evidence="2">DCEP-RM93F</strain>
        <strain evidence="1">DCEP-RM93M</strain>
    </source>
</reference>